<dbReference type="GO" id="GO:0016491">
    <property type="term" value="F:oxidoreductase activity"/>
    <property type="evidence" value="ECO:0007669"/>
    <property type="project" value="InterPro"/>
</dbReference>
<dbReference type="PANTHER" id="PTHR40260">
    <property type="entry name" value="BLR8190 PROTEIN"/>
    <property type="match status" value="1"/>
</dbReference>
<accession>A0A316F175</accession>
<dbReference type="NCBIfam" id="TIGR02118">
    <property type="entry name" value="EthD family reductase"/>
    <property type="match status" value="1"/>
</dbReference>
<sequence length="105" mass="11742">MAIQEIPTVVYVTYQGDADAWFDREYYVAGHLPLVMKAWKQYGLLSASAFFPAEHRAGTVAICECVFRDDDAVDAAFASAELTEVMADLVRFTHLQPVRVRATLL</sequence>
<name>A0A316F175_9BURK</name>
<dbReference type="SUPFAM" id="SSF54909">
    <property type="entry name" value="Dimeric alpha+beta barrel"/>
    <property type="match status" value="1"/>
</dbReference>
<dbReference type="GeneID" id="98339701"/>
<dbReference type="InterPro" id="IPR009799">
    <property type="entry name" value="EthD_dom"/>
</dbReference>
<comment type="caution">
    <text evidence="1">The sequence shown here is derived from an EMBL/GenBank/DDBJ whole genome shotgun (WGS) entry which is preliminary data.</text>
</comment>
<protein>
    <submittedName>
        <fullName evidence="1">Uncharacterized protein (TIGR02118 family)</fullName>
    </submittedName>
</protein>
<dbReference type="PANTHER" id="PTHR40260:SF2">
    <property type="entry name" value="BLR8190 PROTEIN"/>
    <property type="match status" value="1"/>
</dbReference>
<dbReference type="AlphaFoldDB" id="A0A316F175"/>
<gene>
    <name evidence="1" type="ORF">C7419_1011741</name>
</gene>
<keyword evidence="2" id="KW-1185">Reference proteome</keyword>
<reference evidence="1 2" key="1">
    <citation type="submission" date="2018-05" db="EMBL/GenBank/DDBJ databases">
        <title>Genomic Encyclopedia of Type Strains, Phase IV (KMG-V): Genome sequencing to study the core and pangenomes of soil and plant-associated prokaryotes.</title>
        <authorList>
            <person name="Whitman W."/>
        </authorList>
    </citation>
    <scope>NUCLEOTIDE SEQUENCE [LARGE SCALE GENOMIC DNA]</scope>
    <source>
        <strain evidence="1 2">SLV-132</strain>
    </source>
</reference>
<evidence type="ECO:0000313" key="2">
    <source>
        <dbReference type="Proteomes" id="UP000245754"/>
    </source>
</evidence>
<dbReference type="EMBL" id="QGGT01000001">
    <property type="protein sequence ID" value="PWK37855.1"/>
    <property type="molecule type" value="Genomic_DNA"/>
</dbReference>
<evidence type="ECO:0000313" key="1">
    <source>
        <dbReference type="EMBL" id="PWK37855.1"/>
    </source>
</evidence>
<dbReference type="Proteomes" id="UP000245754">
    <property type="component" value="Unassembled WGS sequence"/>
</dbReference>
<dbReference type="InterPro" id="IPR011008">
    <property type="entry name" value="Dimeric_a/b-barrel"/>
</dbReference>
<organism evidence="1 2">
    <name type="scientific">Cupriavidus plantarum</name>
    <dbReference type="NCBI Taxonomy" id="942865"/>
    <lineage>
        <taxon>Bacteria</taxon>
        <taxon>Pseudomonadati</taxon>
        <taxon>Pseudomonadota</taxon>
        <taxon>Betaproteobacteria</taxon>
        <taxon>Burkholderiales</taxon>
        <taxon>Burkholderiaceae</taxon>
        <taxon>Cupriavidus</taxon>
    </lineage>
</organism>
<dbReference type="Gene3D" id="3.30.70.100">
    <property type="match status" value="1"/>
</dbReference>
<proteinExistence type="predicted"/>
<dbReference type="RefSeq" id="WP_109581521.1">
    <property type="nucleotide sequence ID" value="NZ_CAJPUX010000001.1"/>
</dbReference>